<dbReference type="GO" id="GO:0006261">
    <property type="term" value="P:DNA-templated DNA replication"/>
    <property type="evidence" value="ECO:0007669"/>
    <property type="project" value="TreeGrafter"/>
</dbReference>
<dbReference type="GO" id="GO:0009360">
    <property type="term" value="C:DNA polymerase III complex"/>
    <property type="evidence" value="ECO:0007669"/>
    <property type="project" value="InterPro"/>
</dbReference>
<dbReference type="InterPro" id="IPR015199">
    <property type="entry name" value="DNA_pol_III_delta_C"/>
</dbReference>
<evidence type="ECO:0000313" key="9">
    <source>
        <dbReference type="EMBL" id="TDT41555.1"/>
    </source>
</evidence>
<dbReference type="GO" id="GO:0003677">
    <property type="term" value="F:DNA binding"/>
    <property type="evidence" value="ECO:0007669"/>
    <property type="project" value="InterPro"/>
</dbReference>
<comment type="catalytic activity">
    <reaction evidence="7">
        <text>DNA(n) + a 2'-deoxyribonucleoside 5'-triphosphate = DNA(n+1) + diphosphate</text>
        <dbReference type="Rhea" id="RHEA:22508"/>
        <dbReference type="Rhea" id="RHEA-COMP:17339"/>
        <dbReference type="Rhea" id="RHEA-COMP:17340"/>
        <dbReference type="ChEBI" id="CHEBI:33019"/>
        <dbReference type="ChEBI" id="CHEBI:61560"/>
        <dbReference type="ChEBI" id="CHEBI:173112"/>
        <dbReference type="EC" id="2.7.7.7"/>
    </reaction>
</comment>
<dbReference type="PANTHER" id="PTHR11669">
    <property type="entry name" value="REPLICATION FACTOR C / DNA POLYMERASE III GAMMA-TAU SUBUNIT"/>
    <property type="match status" value="1"/>
</dbReference>
<dbReference type="NCBIfam" id="TIGR00678">
    <property type="entry name" value="holB"/>
    <property type="match status" value="1"/>
</dbReference>
<name>A0A4R7JU26_9GAMM</name>
<dbReference type="InterPro" id="IPR050238">
    <property type="entry name" value="DNA_Rep/Repair_Clamp_Loader"/>
</dbReference>
<keyword evidence="3" id="KW-0808">Transferase</keyword>
<feature type="domain" description="DNA polymerase III delta subunit C-terminal" evidence="8">
    <location>
        <begin position="226"/>
        <end position="336"/>
    </location>
</feature>
<evidence type="ECO:0000256" key="7">
    <source>
        <dbReference type="ARBA" id="ARBA00049244"/>
    </source>
</evidence>
<keyword evidence="6" id="KW-0239">DNA-directed DNA polymerase</keyword>
<evidence type="ECO:0000256" key="4">
    <source>
        <dbReference type="ARBA" id="ARBA00022695"/>
    </source>
</evidence>
<dbReference type="Pfam" id="PF13177">
    <property type="entry name" value="DNA_pol3_delta2"/>
    <property type="match status" value="1"/>
</dbReference>
<dbReference type="GO" id="GO:0008408">
    <property type="term" value="F:3'-5' exonuclease activity"/>
    <property type="evidence" value="ECO:0007669"/>
    <property type="project" value="InterPro"/>
</dbReference>
<evidence type="ECO:0000256" key="2">
    <source>
        <dbReference type="ARBA" id="ARBA00014363"/>
    </source>
</evidence>
<dbReference type="RefSeq" id="WP_133735915.1">
    <property type="nucleotide sequence ID" value="NZ_SOAX01000003.1"/>
</dbReference>
<dbReference type="Proteomes" id="UP000295830">
    <property type="component" value="Unassembled WGS sequence"/>
</dbReference>
<comment type="caution">
    <text evidence="9">The sequence shown here is derived from an EMBL/GenBank/DDBJ whole genome shotgun (WGS) entry which is preliminary data.</text>
</comment>
<evidence type="ECO:0000256" key="1">
    <source>
        <dbReference type="ARBA" id="ARBA00012417"/>
    </source>
</evidence>
<dbReference type="InterPro" id="IPR004622">
    <property type="entry name" value="DNA_pol_HolB"/>
</dbReference>
<dbReference type="InterPro" id="IPR027417">
    <property type="entry name" value="P-loop_NTPase"/>
</dbReference>
<evidence type="ECO:0000256" key="6">
    <source>
        <dbReference type="ARBA" id="ARBA00022932"/>
    </source>
</evidence>
<dbReference type="EMBL" id="SOAX01000003">
    <property type="protein sequence ID" value="TDT41555.1"/>
    <property type="molecule type" value="Genomic_DNA"/>
</dbReference>
<evidence type="ECO:0000313" key="10">
    <source>
        <dbReference type="Proteomes" id="UP000295830"/>
    </source>
</evidence>
<proteinExistence type="predicted"/>
<accession>A0A4R7JU26</accession>
<keyword evidence="10" id="KW-1185">Reference proteome</keyword>
<dbReference type="GO" id="GO:0003887">
    <property type="term" value="F:DNA-directed DNA polymerase activity"/>
    <property type="evidence" value="ECO:0007669"/>
    <property type="project" value="UniProtKB-KW"/>
</dbReference>
<dbReference type="OrthoDB" id="9811073at2"/>
<dbReference type="Gene3D" id="3.40.50.300">
    <property type="entry name" value="P-loop containing nucleotide triphosphate hydrolases"/>
    <property type="match status" value="1"/>
</dbReference>
<dbReference type="PANTHER" id="PTHR11669:SF8">
    <property type="entry name" value="DNA POLYMERASE III SUBUNIT DELTA"/>
    <property type="match status" value="1"/>
</dbReference>
<gene>
    <name evidence="9" type="ORF">DES49_1651</name>
</gene>
<evidence type="ECO:0000259" key="8">
    <source>
        <dbReference type="Pfam" id="PF09115"/>
    </source>
</evidence>
<protein>
    <recommendedName>
        <fullName evidence="2">DNA polymerase III subunit delta'</fullName>
        <ecNumber evidence="1">2.7.7.7</ecNumber>
    </recommendedName>
</protein>
<dbReference type="Pfam" id="PF09115">
    <property type="entry name" value="DNApol3-delta_C"/>
    <property type="match status" value="1"/>
</dbReference>
<dbReference type="AlphaFoldDB" id="A0A4R7JU26"/>
<sequence length="349" mass="38107">MADPELLPLQADEPEPLPWHGDLYASMARRIGEGLFPHASLLTGPAGVGKTELATALAALLVCDAPVERGSGAVACGQCKQCRLFIGEGHPDARLLHPTDQSRFVRIHQVRALATFSMESPQVARRKVALISRADQLNLNAANALLKTLEEPPADTFLILLHRAGQPLLPTIRSRCQALRVEAPDTETGVAWLGDQCPGSSAADRLTALQWAGGAPLEAKRLLEAERIGQRRECLRALQQYLKSANSPSEAVQPFLKMPFSEALDLLQDWAHDLARAAASPEAIRDGEAAAMLRFLAGRQHPAHLHQVYEGVREARRGMEYNVNPELELIGLLDQWRALMRRPGVAKQG</sequence>
<keyword evidence="5" id="KW-0235">DNA replication</keyword>
<evidence type="ECO:0000256" key="5">
    <source>
        <dbReference type="ARBA" id="ARBA00022705"/>
    </source>
</evidence>
<reference evidence="9 10" key="1">
    <citation type="submission" date="2019-03" db="EMBL/GenBank/DDBJ databases">
        <title>Genomic Encyclopedia of Type Strains, Phase IV (KMG-IV): sequencing the most valuable type-strain genomes for metagenomic binning, comparative biology and taxonomic classification.</title>
        <authorList>
            <person name="Goeker M."/>
        </authorList>
    </citation>
    <scope>NUCLEOTIDE SEQUENCE [LARGE SCALE GENOMIC DNA]</scope>
    <source>
        <strain evidence="9 10">DSM 15505</strain>
    </source>
</reference>
<dbReference type="SUPFAM" id="SSF52540">
    <property type="entry name" value="P-loop containing nucleoside triphosphate hydrolases"/>
    <property type="match status" value="1"/>
</dbReference>
<evidence type="ECO:0000256" key="3">
    <source>
        <dbReference type="ARBA" id="ARBA00022679"/>
    </source>
</evidence>
<dbReference type="EC" id="2.7.7.7" evidence="1"/>
<keyword evidence="4" id="KW-0548">Nucleotidyltransferase</keyword>
<organism evidence="9 10">
    <name type="scientific">Halospina denitrificans</name>
    <dbReference type="NCBI Taxonomy" id="332522"/>
    <lineage>
        <taxon>Bacteria</taxon>
        <taxon>Pseudomonadati</taxon>
        <taxon>Pseudomonadota</taxon>
        <taxon>Gammaproteobacteria</taxon>
        <taxon>Halospina</taxon>
    </lineage>
</organism>